<dbReference type="InParanoid" id="A0A2K2CD71"/>
<protein>
    <submittedName>
        <fullName evidence="2">Uncharacterized protein</fullName>
    </submittedName>
</protein>
<evidence type="ECO:0000313" key="2">
    <source>
        <dbReference type="EMBL" id="PNT59978.1"/>
    </source>
</evidence>
<evidence type="ECO:0000313" key="3">
    <source>
        <dbReference type="Proteomes" id="UP000006729"/>
    </source>
</evidence>
<dbReference type="AlphaFoldDB" id="A0A2K2CD71"/>
<name>A0A2K2CD71_POPTR</name>
<proteinExistence type="predicted"/>
<feature type="transmembrane region" description="Helical" evidence="1">
    <location>
        <begin position="87"/>
        <end position="109"/>
    </location>
</feature>
<keyword evidence="1" id="KW-0472">Membrane</keyword>
<keyword evidence="1" id="KW-1133">Transmembrane helix</keyword>
<organism evidence="2 3">
    <name type="scientific">Populus trichocarpa</name>
    <name type="common">Western balsam poplar</name>
    <name type="synonym">Populus balsamifera subsp. trichocarpa</name>
    <dbReference type="NCBI Taxonomy" id="3694"/>
    <lineage>
        <taxon>Eukaryota</taxon>
        <taxon>Viridiplantae</taxon>
        <taxon>Streptophyta</taxon>
        <taxon>Embryophyta</taxon>
        <taxon>Tracheophyta</taxon>
        <taxon>Spermatophyta</taxon>
        <taxon>Magnoliopsida</taxon>
        <taxon>eudicotyledons</taxon>
        <taxon>Gunneridae</taxon>
        <taxon>Pentapetalae</taxon>
        <taxon>rosids</taxon>
        <taxon>fabids</taxon>
        <taxon>Malpighiales</taxon>
        <taxon>Salicaceae</taxon>
        <taxon>Saliceae</taxon>
        <taxon>Populus</taxon>
    </lineage>
</organism>
<feature type="transmembrane region" description="Helical" evidence="1">
    <location>
        <begin position="60"/>
        <end position="81"/>
    </location>
</feature>
<keyword evidence="3" id="KW-1185">Reference proteome</keyword>
<accession>A0A2K2CD71</accession>
<reference evidence="2 3" key="1">
    <citation type="journal article" date="2006" name="Science">
        <title>The genome of black cottonwood, Populus trichocarpa (Torr. &amp; Gray).</title>
        <authorList>
            <person name="Tuskan G.A."/>
            <person name="Difazio S."/>
            <person name="Jansson S."/>
            <person name="Bohlmann J."/>
            <person name="Grigoriev I."/>
            <person name="Hellsten U."/>
            <person name="Putnam N."/>
            <person name="Ralph S."/>
            <person name="Rombauts S."/>
            <person name="Salamov A."/>
            <person name="Schein J."/>
            <person name="Sterck L."/>
            <person name="Aerts A."/>
            <person name="Bhalerao R.R."/>
            <person name="Bhalerao R.P."/>
            <person name="Blaudez D."/>
            <person name="Boerjan W."/>
            <person name="Brun A."/>
            <person name="Brunner A."/>
            <person name="Busov V."/>
            <person name="Campbell M."/>
            <person name="Carlson J."/>
            <person name="Chalot M."/>
            <person name="Chapman J."/>
            <person name="Chen G.L."/>
            <person name="Cooper D."/>
            <person name="Coutinho P.M."/>
            <person name="Couturier J."/>
            <person name="Covert S."/>
            <person name="Cronk Q."/>
            <person name="Cunningham R."/>
            <person name="Davis J."/>
            <person name="Degroeve S."/>
            <person name="Dejardin A."/>
            <person name="Depamphilis C."/>
            <person name="Detter J."/>
            <person name="Dirks B."/>
            <person name="Dubchak I."/>
            <person name="Duplessis S."/>
            <person name="Ehlting J."/>
            <person name="Ellis B."/>
            <person name="Gendler K."/>
            <person name="Goodstein D."/>
            <person name="Gribskov M."/>
            <person name="Grimwood J."/>
            <person name="Groover A."/>
            <person name="Gunter L."/>
            <person name="Hamberger B."/>
            <person name="Heinze B."/>
            <person name="Helariutta Y."/>
            <person name="Henrissat B."/>
            <person name="Holligan D."/>
            <person name="Holt R."/>
            <person name="Huang W."/>
            <person name="Islam-Faridi N."/>
            <person name="Jones S."/>
            <person name="Jones-Rhoades M."/>
            <person name="Jorgensen R."/>
            <person name="Joshi C."/>
            <person name="Kangasjarvi J."/>
            <person name="Karlsson J."/>
            <person name="Kelleher C."/>
            <person name="Kirkpatrick R."/>
            <person name="Kirst M."/>
            <person name="Kohler A."/>
            <person name="Kalluri U."/>
            <person name="Larimer F."/>
            <person name="Leebens-Mack J."/>
            <person name="Leple J.C."/>
            <person name="Locascio P."/>
            <person name="Lou Y."/>
            <person name="Lucas S."/>
            <person name="Martin F."/>
            <person name="Montanini B."/>
            <person name="Napoli C."/>
            <person name="Nelson D.R."/>
            <person name="Nelson C."/>
            <person name="Nieminen K."/>
            <person name="Nilsson O."/>
            <person name="Pereda V."/>
            <person name="Peter G."/>
            <person name="Philippe R."/>
            <person name="Pilate G."/>
            <person name="Poliakov A."/>
            <person name="Razumovskaya J."/>
            <person name="Richardson P."/>
            <person name="Rinaldi C."/>
            <person name="Ritland K."/>
            <person name="Rouze P."/>
            <person name="Ryaboy D."/>
            <person name="Schmutz J."/>
            <person name="Schrader J."/>
            <person name="Segerman B."/>
            <person name="Shin H."/>
            <person name="Siddiqui A."/>
            <person name="Sterky F."/>
            <person name="Terry A."/>
            <person name="Tsai C.J."/>
            <person name="Uberbacher E."/>
            <person name="Unneberg P."/>
            <person name="Vahala J."/>
            <person name="Wall K."/>
            <person name="Wessler S."/>
            <person name="Yang G."/>
            <person name="Yin T."/>
            <person name="Douglas C."/>
            <person name="Marra M."/>
            <person name="Sandberg G."/>
            <person name="Van de Peer Y."/>
            <person name="Rokhsar D."/>
        </authorList>
    </citation>
    <scope>NUCLEOTIDE SEQUENCE [LARGE SCALE GENOMIC DNA]</scope>
    <source>
        <strain evidence="3">cv. Nisqually</strain>
    </source>
</reference>
<sequence length="111" mass="12824">MQEIVIADFSCLSLILCGVPCKSLFFSLLIHNFREKKTFTDHSFRLMCYWKQRGASIMRAGVKVIFISLPFLSLFASWLPYRAKGLLLLFLSLYFIIEQSVPVLSAYIFTN</sequence>
<feature type="transmembrane region" description="Helical" evidence="1">
    <location>
        <begin position="6"/>
        <end position="30"/>
    </location>
</feature>
<evidence type="ECO:0000256" key="1">
    <source>
        <dbReference type="SAM" id="Phobius"/>
    </source>
</evidence>
<dbReference type="EMBL" id="CM009290">
    <property type="protein sequence ID" value="PNT59978.1"/>
    <property type="molecule type" value="Genomic_DNA"/>
</dbReference>
<dbReference type="Proteomes" id="UP000006729">
    <property type="component" value="Chromosome 1"/>
</dbReference>
<keyword evidence="1" id="KW-0812">Transmembrane</keyword>
<gene>
    <name evidence="2" type="ORF">POPTR_001G444400</name>
</gene>